<dbReference type="Proteomes" id="UP001629214">
    <property type="component" value="Unassembled WGS sequence"/>
</dbReference>
<comment type="pathway">
    <text evidence="1 4">Glycan biosynthesis; trehalose biosynthesis.</text>
</comment>
<dbReference type="InterPro" id="IPR036412">
    <property type="entry name" value="HAD-like_sf"/>
</dbReference>
<comment type="caution">
    <text evidence="5">The sequence shown here is derived from an EMBL/GenBank/DDBJ whole genome shotgun (WGS) entry which is preliminary data.</text>
</comment>
<dbReference type="EC" id="3.1.3.12" evidence="4"/>
<dbReference type="PANTHER" id="PTHR43768">
    <property type="entry name" value="TREHALOSE 6-PHOSPHATE PHOSPHATASE"/>
    <property type="match status" value="1"/>
</dbReference>
<evidence type="ECO:0000256" key="2">
    <source>
        <dbReference type="ARBA" id="ARBA00008770"/>
    </source>
</evidence>
<proteinExistence type="inferred from homology"/>
<dbReference type="SUPFAM" id="SSF56784">
    <property type="entry name" value="HAD-like"/>
    <property type="match status" value="1"/>
</dbReference>
<dbReference type="PROSITE" id="PS01228">
    <property type="entry name" value="COF_1"/>
    <property type="match status" value="1"/>
</dbReference>
<dbReference type="RefSeq" id="WP_408164610.1">
    <property type="nucleotide sequence ID" value="NZ_JAQQFR010000001.1"/>
</dbReference>
<comment type="cofactor">
    <cofactor evidence="4">
        <name>Mg(2+)</name>
        <dbReference type="ChEBI" id="CHEBI:18420"/>
    </cofactor>
</comment>
<dbReference type="Pfam" id="PF02358">
    <property type="entry name" value="Trehalose_PPase"/>
    <property type="match status" value="1"/>
</dbReference>
<keyword evidence="6" id="KW-1185">Reference proteome</keyword>
<comment type="function">
    <text evidence="4">Removes the phosphate from trehalose 6-phosphate to produce free trehalose.</text>
</comment>
<reference evidence="5 6" key="1">
    <citation type="journal article" date="2024" name="Chem. Sci.">
        <title>Discovery of megapolipeptins by genome mining of a Burkholderiales bacteria collection.</title>
        <authorList>
            <person name="Paulo B.S."/>
            <person name="Recchia M.J.J."/>
            <person name="Lee S."/>
            <person name="Fergusson C.H."/>
            <person name="Romanowski S.B."/>
            <person name="Hernandez A."/>
            <person name="Krull N."/>
            <person name="Liu D.Y."/>
            <person name="Cavanagh H."/>
            <person name="Bos A."/>
            <person name="Gray C.A."/>
            <person name="Murphy B.T."/>
            <person name="Linington R.G."/>
            <person name="Eustaquio A.S."/>
        </authorList>
    </citation>
    <scope>NUCLEOTIDE SEQUENCE [LARGE SCALE GENOMIC DNA]</scope>
    <source>
        <strain evidence="5 6">RL21-008-BIB-B</strain>
    </source>
</reference>
<comment type="catalytic activity">
    <reaction evidence="4">
        <text>alpha,alpha-trehalose 6-phosphate + H2O = alpha,alpha-trehalose + phosphate</text>
        <dbReference type="Rhea" id="RHEA:23420"/>
        <dbReference type="ChEBI" id="CHEBI:15377"/>
        <dbReference type="ChEBI" id="CHEBI:16551"/>
        <dbReference type="ChEBI" id="CHEBI:43474"/>
        <dbReference type="ChEBI" id="CHEBI:58429"/>
        <dbReference type="EC" id="3.1.3.12"/>
    </reaction>
</comment>
<dbReference type="InterPro" id="IPR023214">
    <property type="entry name" value="HAD_sf"/>
</dbReference>
<dbReference type="EMBL" id="JAQQFR010000001">
    <property type="protein sequence ID" value="MFL9876766.1"/>
    <property type="molecule type" value="Genomic_DNA"/>
</dbReference>
<dbReference type="PANTHER" id="PTHR43768:SF3">
    <property type="entry name" value="TREHALOSE 6-PHOSPHATE PHOSPHATASE"/>
    <property type="match status" value="1"/>
</dbReference>
<evidence type="ECO:0000256" key="1">
    <source>
        <dbReference type="ARBA" id="ARBA00005199"/>
    </source>
</evidence>
<name>A0ABW8Z354_9BURK</name>
<keyword evidence="4" id="KW-0479">Metal-binding</keyword>
<dbReference type="InterPro" id="IPR006379">
    <property type="entry name" value="HAD-SF_hydro_IIB"/>
</dbReference>
<dbReference type="InterPro" id="IPR003337">
    <property type="entry name" value="Trehalose_PPase"/>
</dbReference>
<sequence>MSLQIHEYDFAADALFLDFDGTLVNLAPEPDSVVPAPDLIEMLQRLQELSHGALAVVSGRPVVQLDHYLAPLHLPAAGVHGLERRDASGRLIQLSAPDTARLMERLAPLVARHPGLLLEPKRGALALHYRKAPHLEETCIEAMNHAVSRVPGFTVLRGKMVVEAKAALADKGDAIASFMREAPFAGRRPVFVGDDVTDEAGFDWVQSHGGGFGIKIGEGPSKANMRLDNPAALHQWLEQALKAVDRRS</sequence>
<keyword evidence="3 4" id="KW-0378">Hydrolase</keyword>
<accession>A0ABW8Z354</accession>
<gene>
    <name evidence="5" type="primary">otsB</name>
    <name evidence="5" type="ORF">PQR63_00105</name>
</gene>
<dbReference type="NCBIfam" id="TIGR00685">
    <property type="entry name" value="T6PP"/>
    <property type="match status" value="1"/>
</dbReference>
<dbReference type="Gene3D" id="3.40.50.1000">
    <property type="entry name" value="HAD superfamily/HAD-like"/>
    <property type="match status" value="1"/>
</dbReference>
<dbReference type="GO" id="GO:0004805">
    <property type="term" value="F:trehalose-phosphatase activity"/>
    <property type="evidence" value="ECO:0007669"/>
    <property type="project" value="UniProtKB-EC"/>
</dbReference>
<dbReference type="Gene3D" id="3.30.70.1020">
    <property type="entry name" value="Trehalose-6-phosphate phosphatase related protein, domain 2"/>
    <property type="match status" value="1"/>
</dbReference>
<dbReference type="NCBIfam" id="TIGR01484">
    <property type="entry name" value="HAD-SF-IIB"/>
    <property type="match status" value="1"/>
</dbReference>
<evidence type="ECO:0000313" key="6">
    <source>
        <dbReference type="Proteomes" id="UP001629214"/>
    </source>
</evidence>
<evidence type="ECO:0000256" key="3">
    <source>
        <dbReference type="ARBA" id="ARBA00022801"/>
    </source>
</evidence>
<comment type="similarity">
    <text evidence="2 4">Belongs to the trehalose phosphatase family.</text>
</comment>
<evidence type="ECO:0000256" key="4">
    <source>
        <dbReference type="RuleBase" id="RU361117"/>
    </source>
</evidence>
<dbReference type="CDD" id="cd01627">
    <property type="entry name" value="HAD_TPP"/>
    <property type="match status" value="1"/>
</dbReference>
<protein>
    <recommendedName>
        <fullName evidence="4">Trehalose 6-phosphate phosphatase</fullName>
        <ecNumber evidence="4">3.1.3.12</ecNumber>
    </recommendedName>
</protein>
<organism evidence="5 6">
    <name type="scientific">Herbaspirillum rhizosphaerae</name>
    <dbReference type="NCBI Taxonomy" id="346179"/>
    <lineage>
        <taxon>Bacteria</taxon>
        <taxon>Pseudomonadati</taxon>
        <taxon>Pseudomonadota</taxon>
        <taxon>Betaproteobacteria</taxon>
        <taxon>Burkholderiales</taxon>
        <taxon>Oxalobacteraceae</taxon>
        <taxon>Herbaspirillum</taxon>
    </lineage>
</organism>
<evidence type="ECO:0000313" key="5">
    <source>
        <dbReference type="EMBL" id="MFL9876766.1"/>
    </source>
</evidence>
<dbReference type="InterPro" id="IPR044651">
    <property type="entry name" value="OTSB-like"/>
</dbReference>
<keyword evidence="4" id="KW-0460">Magnesium</keyword>